<feature type="transmembrane region" description="Helical" evidence="1">
    <location>
        <begin position="32"/>
        <end position="54"/>
    </location>
</feature>
<evidence type="ECO:0000313" key="2">
    <source>
        <dbReference type="EMBL" id="ODS31359.1"/>
    </source>
</evidence>
<feature type="transmembrane region" description="Helical" evidence="1">
    <location>
        <begin position="413"/>
        <end position="429"/>
    </location>
</feature>
<evidence type="ECO:0008006" key="4">
    <source>
        <dbReference type="Google" id="ProtNLM"/>
    </source>
</evidence>
<feature type="transmembrane region" description="Helical" evidence="1">
    <location>
        <begin position="163"/>
        <end position="181"/>
    </location>
</feature>
<comment type="caution">
    <text evidence="2">The sequence shown here is derived from an EMBL/GenBank/DDBJ whole genome shotgun (WGS) entry which is preliminary data.</text>
</comment>
<reference evidence="2 3" key="1">
    <citation type="submission" date="2016-07" db="EMBL/GenBank/DDBJ databases">
        <title>Draft genome of Scalindua rubra, obtained from a brine-seawater interface in the Red Sea, sheds light on salt adaptation in anammox bacteria.</title>
        <authorList>
            <person name="Speth D.R."/>
            <person name="Lagkouvardos I."/>
            <person name="Wang Y."/>
            <person name="Qian P.-Y."/>
            <person name="Dutilh B.E."/>
            <person name="Jetten M.S."/>
        </authorList>
    </citation>
    <scope>NUCLEOTIDE SEQUENCE [LARGE SCALE GENOMIC DNA]</scope>
    <source>
        <strain evidence="2">BSI-1</strain>
    </source>
</reference>
<gene>
    <name evidence="2" type="ORF">SCARUB_03526</name>
</gene>
<keyword evidence="1" id="KW-1133">Transmembrane helix</keyword>
<keyword evidence="1" id="KW-0472">Membrane</keyword>
<accession>A0A1E3X732</accession>
<sequence length="490" mass="56055">MNRKLITIIITGLIIEVLCVAIASIGDIKKNIPCFAFLYVGSFIAYIFAVFYVLKNAEITKQDENGSRKILWTVIAFALIFRLTLLPMTPSGDMYRYLWEGKLQLNWVNPYSHPPESSNLEHLRDDFFSGITHKHLTTIYPPLTLMAFAIADFISHSFISMKSIFLVFDVLSIFLLLRFLSVMGKDSINVLIYAWSPLVLISFAARGHCDSLQIFFVILALYLYAIRKNLRSVISIGLAAISKFIFIIIAPFLIPGKKFKYVIVLFSVIVVLYLPYVGAGKGLFSTLFHFWTQYHFNDSAHFLIFCLCIGSPLASKIITSMIFGSVLLYLYKKNLKLLITDGNENSPQSAFSKGGGGRVVPPFLKGDKGGFRGVNDSVLNFAFLSVGAFLILTPTLHPWYLTWIIPFLCFNKNRAWLILTGTVVFYYFMNHELFSKLILYNNEWVWKEVHWLKLPEYVPFYGLLIYGWLVKKNFALRPFWLNRNLIGGRN</sequence>
<name>A0A1E3X732_9BACT</name>
<feature type="transmembrane region" description="Helical" evidence="1">
    <location>
        <begin position="233"/>
        <end position="254"/>
    </location>
</feature>
<dbReference type="EMBL" id="MAYW01000124">
    <property type="protein sequence ID" value="ODS31359.1"/>
    <property type="molecule type" value="Genomic_DNA"/>
</dbReference>
<organism evidence="2 3">
    <name type="scientific">Candidatus Scalindua rubra</name>
    <dbReference type="NCBI Taxonomy" id="1872076"/>
    <lineage>
        <taxon>Bacteria</taxon>
        <taxon>Pseudomonadati</taxon>
        <taxon>Planctomycetota</taxon>
        <taxon>Candidatus Brocadiia</taxon>
        <taxon>Candidatus Brocadiales</taxon>
        <taxon>Candidatus Scalinduaceae</taxon>
        <taxon>Candidatus Scalindua</taxon>
    </lineage>
</organism>
<feature type="transmembrane region" description="Helical" evidence="1">
    <location>
        <begin position="378"/>
        <end position="401"/>
    </location>
</feature>
<dbReference type="AlphaFoldDB" id="A0A1E3X732"/>
<feature type="transmembrane region" description="Helical" evidence="1">
    <location>
        <begin position="70"/>
        <end position="88"/>
    </location>
</feature>
<dbReference type="Proteomes" id="UP000094056">
    <property type="component" value="Unassembled WGS sequence"/>
</dbReference>
<dbReference type="Pfam" id="PF26314">
    <property type="entry name" value="MptA_B_family"/>
    <property type="match status" value="1"/>
</dbReference>
<evidence type="ECO:0000313" key="3">
    <source>
        <dbReference type="Proteomes" id="UP000094056"/>
    </source>
</evidence>
<proteinExistence type="predicted"/>
<feature type="transmembrane region" description="Helical" evidence="1">
    <location>
        <begin position="6"/>
        <end position="25"/>
    </location>
</feature>
<protein>
    <recommendedName>
        <fullName evidence="4">Glycosyltransferase RgtA/B/C/D-like domain-containing protein</fullName>
    </recommendedName>
</protein>
<feature type="transmembrane region" description="Helical" evidence="1">
    <location>
        <begin position="212"/>
        <end position="227"/>
    </location>
</feature>
<feature type="transmembrane region" description="Helical" evidence="1">
    <location>
        <begin position="299"/>
        <end position="331"/>
    </location>
</feature>
<evidence type="ECO:0000256" key="1">
    <source>
        <dbReference type="SAM" id="Phobius"/>
    </source>
</evidence>
<keyword evidence="1" id="KW-0812">Transmembrane</keyword>